<protein>
    <submittedName>
        <fullName evidence="1">Glutamate--cysteine ligase</fullName>
    </submittedName>
</protein>
<evidence type="ECO:0000313" key="1">
    <source>
        <dbReference type="EMBL" id="PRO74029.1"/>
    </source>
</evidence>
<dbReference type="PANTHER" id="PTHR36510:SF3">
    <property type="entry name" value="CONSERVED PROTEIN"/>
    <property type="match status" value="1"/>
</dbReference>
<dbReference type="RefSeq" id="WP_105934202.1">
    <property type="nucleotide sequence ID" value="NZ_PVNP01000075.1"/>
</dbReference>
<accession>A0A2S9VC37</accession>
<keyword evidence="1" id="KW-0436">Ligase</keyword>
<dbReference type="Gene3D" id="3.30.590.20">
    <property type="match status" value="1"/>
</dbReference>
<dbReference type="OrthoDB" id="240589at2"/>
<organism evidence="1 2">
    <name type="scientific">Alteromonas alba</name>
    <dbReference type="NCBI Taxonomy" id="2079529"/>
    <lineage>
        <taxon>Bacteria</taxon>
        <taxon>Pseudomonadati</taxon>
        <taxon>Pseudomonadota</taxon>
        <taxon>Gammaproteobacteria</taxon>
        <taxon>Alteromonadales</taxon>
        <taxon>Alteromonadaceae</taxon>
        <taxon>Alteromonas/Salinimonas group</taxon>
        <taxon>Alteromonas</taxon>
    </lineage>
</organism>
<dbReference type="PANTHER" id="PTHR36510">
    <property type="entry name" value="GLUTAMATE--CYSTEINE LIGASE 2-RELATED"/>
    <property type="match status" value="1"/>
</dbReference>
<keyword evidence="2" id="KW-1185">Reference proteome</keyword>
<dbReference type="Proteomes" id="UP000238949">
    <property type="component" value="Unassembled WGS sequence"/>
</dbReference>
<dbReference type="EMBL" id="PVNP01000075">
    <property type="protein sequence ID" value="PRO74029.1"/>
    <property type="molecule type" value="Genomic_DNA"/>
</dbReference>
<dbReference type="SUPFAM" id="SSF55931">
    <property type="entry name" value="Glutamine synthetase/guanido kinase"/>
    <property type="match status" value="1"/>
</dbReference>
<gene>
    <name evidence="1" type="ORF">C6Y40_08420</name>
</gene>
<dbReference type="InterPro" id="IPR006336">
    <property type="entry name" value="GCS2"/>
</dbReference>
<dbReference type="GO" id="GO:0016879">
    <property type="term" value="F:ligase activity, forming carbon-nitrogen bonds"/>
    <property type="evidence" value="ECO:0007669"/>
    <property type="project" value="UniProtKB-ARBA"/>
</dbReference>
<dbReference type="InterPro" id="IPR050141">
    <property type="entry name" value="GCL_type2/YbdK_subfam"/>
</dbReference>
<comment type="caution">
    <text evidence="1">The sequence shown here is derived from an EMBL/GenBank/DDBJ whole genome shotgun (WGS) entry which is preliminary data.</text>
</comment>
<dbReference type="AlphaFoldDB" id="A0A2S9VC37"/>
<dbReference type="Pfam" id="PF04107">
    <property type="entry name" value="GCS2"/>
    <property type="match status" value="1"/>
</dbReference>
<dbReference type="InterPro" id="IPR014746">
    <property type="entry name" value="Gln_synth/guanido_kin_cat_dom"/>
</dbReference>
<evidence type="ECO:0000313" key="2">
    <source>
        <dbReference type="Proteomes" id="UP000238949"/>
    </source>
</evidence>
<proteinExistence type="predicted"/>
<name>A0A2S9VC37_9ALTE</name>
<sequence length="486" mass="55262">MGLNFQQHDFTDAQRVLFDQRVQAQLCEVRHELSRDCYNRDEVSLGAELEFYLVNRQFNPAPIVEAVLDKARIDGLQEELNQYNLEFNLKPVNAAGTPFSQLQQQLDKASRSIDQTTSLFDGHAMAIGILPTLTGSHLTADYLTNRPRYKALTQELSEQSGGPFDIDIHGQDVVRTTCDDVTLEGANTSFQLHHRIADSRFTDCYNTAQLISPLVLALAGNSPFFMGKRLWQETRIALFKQAIDYRDTNATQWRQPARVSYGHGWLRNGIADCLTESVALYPAVLPVTAERLNGASKPFAELNLHHGTVWSWNRAVFEPGENGHVRIEYRSLPAGPTNQDMLANAALQIGLVEALSDHIEEYLQRLPFRYTEYNFYRCAQSGLNAQILWPQKHQHQLKEYKVTTILSDLIGKADDGLAKIGVSREERDHYLGIIEHRLAARQTGAMWQLNTYKTLMSQYPESKVLGELCRRYYQLSHSGEPVAYWE</sequence>
<reference evidence="2" key="1">
    <citation type="journal article" date="2020" name="Int. J. Syst. Evol. Microbiol.">
        <title>Alteromonas alba sp. nov., a marine bacterium isolated from the seawater of the West Pacific Ocean.</title>
        <authorList>
            <person name="Sun C."/>
            <person name="Wu Y.-H."/>
            <person name="Xamxidin M."/>
            <person name="Cheng H."/>
            <person name="Xu X.-W."/>
        </authorList>
    </citation>
    <scope>NUCLEOTIDE SEQUENCE [LARGE SCALE GENOMIC DNA]</scope>
    <source>
        <strain evidence="2">190</strain>
    </source>
</reference>